<keyword evidence="3" id="KW-1185">Reference proteome</keyword>
<accession>A0A1T5A5K0</accession>
<name>A0A1T5A5K0_9SPHI</name>
<proteinExistence type="predicted"/>
<evidence type="ECO:0000313" key="3">
    <source>
        <dbReference type="Proteomes" id="UP000189981"/>
    </source>
</evidence>
<evidence type="ECO:0000313" key="2">
    <source>
        <dbReference type="EMBL" id="SKB30216.1"/>
    </source>
</evidence>
<organism evidence="2 3">
    <name type="scientific">Daejeonella lutea</name>
    <dbReference type="NCBI Taxonomy" id="572036"/>
    <lineage>
        <taxon>Bacteria</taxon>
        <taxon>Pseudomonadati</taxon>
        <taxon>Bacteroidota</taxon>
        <taxon>Sphingobacteriia</taxon>
        <taxon>Sphingobacteriales</taxon>
        <taxon>Sphingobacteriaceae</taxon>
        <taxon>Daejeonella</taxon>
    </lineage>
</organism>
<dbReference type="Pfam" id="PF01569">
    <property type="entry name" value="PAP2"/>
    <property type="match status" value="1"/>
</dbReference>
<dbReference type="Gene3D" id="1.20.144.10">
    <property type="entry name" value="Phosphatidic acid phosphatase type 2/haloperoxidase"/>
    <property type="match status" value="1"/>
</dbReference>
<dbReference type="Proteomes" id="UP000189981">
    <property type="component" value="Unassembled WGS sequence"/>
</dbReference>
<dbReference type="InterPro" id="IPR036938">
    <property type="entry name" value="PAP2/HPO_sf"/>
</dbReference>
<sequence length="257" mass="28660">MKKAALTIIFCLVWIICFSQQTDSLNVKNDGIVGGNEPAFTKYQKATRYAFPLVLIGYGFTSLNKGMVWRTDKELNHELLEEMPGFSTNIDDKLQYAPVALVYTLGALGAKGKNNLFDRTALYLISNSLMGATVNFLKSNTYKLRPSGDDRRSFPSGHTATAFVAAEFMRQEFKDNSPIFGYVGYSLAGATGALRMMNNKHWFSDVIAGAGVGIASTRLTYFAYPWFRKNVIKRELNIMAVPLIQRKLTGFTAIAWL</sequence>
<reference evidence="3" key="1">
    <citation type="submission" date="2017-02" db="EMBL/GenBank/DDBJ databases">
        <authorList>
            <person name="Varghese N."/>
            <person name="Submissions S."/>
        </authorList>
    </citation>
    <scope>NUCLEOTIDE SEQUENCE [LARGE SCALE GENOMIC DNA]</scope>
    <source>
        <strain evidence="3">DSM 22385</strain>
    </source>
</reference>
<gene>
    <name evidence="2" type="ORF">SAMN05661099_0348</name>
</gene>
<protein>
    <submittedName>
        <fullName evidence="2">PAP2 superfamily protein</fullName>
    </submittedName>
</protein>
<feature type="domain" description="Phosphatidic acid phosphatase type 2/haloperoxidase" evidence="1">
    <location>
        <begin position="123"/>
        <end position="221"/>
    </location>
</feature>
<dbReference type="SUPFAM" id="SSF48317">
    <property type="entry name" value="Acid phosphatase/Vanadium-dependent haloperoxidase"/>
    <property type="match status" value="1"/>
</dbReference>
<dbReference type="InterPro" id="IPR000326">
    <property type="entry name" value="PAP2/HPO"/>
</dbReference>
<dbReference type="EMBL" id="FUYR01000001">
    <property type="protein sequence ID" value="SKB30216.1"/>
    <property type="molecule type" value="Genomic_DNA"/>
</dbReference>
<dbReference type="CDD" id="cd03394">
    <property type="entry name" value="PAP2_like_5"/>
    <property type="match status" value="1"/>
</dbReference>
<dbReference type="AlphaFoldDB" id="A0A1T5A5K0"/>
<evidence type="ECO:0000259" key="1">
    <source>
        <dbReference type="SMART" id="SM00014"/>
    </source>
</evidence>
<dbReference type="STRING" id="572036.SAMN05661099_0348"/>
<dbReference type="SMART" id="SM00014">
    <property type="entry name" value="acidPPc"/>
    <property type="match status" value="1"/>
</dbReference>